<reference evidence="1 2" key="1">
    <citation type="journal article" date="2007" name="J. Bacteriol.">
        <title>Whole-genome analysis of the methyl tert-butyl ether-degrading beta-proteobacterium Methylibium petroleiphilum PM1.</title>
        <authorList>
            <person name="Kane S.R."/>
            <person name="Chakicherla A.Y."/>
            <person name="Chain P.S.G."/>
            <person name="Schmidt R."/>
            <person name="Shin M.W."/>
            <person name="Legler T.C."/>
            <person name="Scow K.M."/>
            <person name="Larimer F.W."/>
            <person name="Lucas S.M."/>
            <person name="Richardson P.M."/>
            <person name="Hristova K.R."/>
        </authorList>
    </citation>
    <scope>NUCLEOTIDE SEQUENCE [LARGE SCALE GENOMIC DNA]</scope>
    <source>
        <strain evidence="2">ATCC BAA-1232 / LMG 22953 / PM1</strain>
    </source>
</reference>
<gene>
    <name evidence="1" type="ordered locus">Mpe_A0107</name>
</gene>
<dbReference type="EMBL" id="CP000555">
    <property type="protein sequence ID" value="ABM93069.1"/>
    <property type="molecule type" value="Genomic_DNA"/>
</dbReference>
<sequence length="133" mass="13284">MISFLSACARRRGAALFAVVALAGCGGSVSLGFGFGDDDRPSASLAVSPTSAAPGDTLRLVAAASDDYGVDFVEFYRIDGSGSTLLGFDGLPPYQLDTTVPANAAGSVQYFARAVDGGGQRGDSAVVSVGIGP</sequence>
<keyword evidence="2" id="KW-1185">Reference proteome</keyword>
<name>A2SBY0_METPP</name>
<accession>A2SBY0</accession>
<protein>
    <recommendedName>
        <fullName evidence="3">Fibronectin type-III domain-containing protein</fullName>
    </recommendedName>
</protein>
<organism evidence="1 2">
    <name type="scientific">Methylibium petroleiphilum (strain ATCC BAA-1232 / LMG 22953 / PM1)</name>
    <dbReference type="NCBI Taxonomy" id="420662"/>
    <lineage>
        <taxon>Bacteria</taxon>
        <taxon>Pseudomonadati</taxon>
        <taxon>Pseudomonadota</taxon>
        <taxon>Betaproteobacteria</taxon>
        <taxon>Burkholderiales</taxon>
        <taxon>Sphaerotilaceae</taxon>
        <taxon>Methylibium</taxon>
    </lineage>
</organism>
<dbReference type="STRING" id="420662.Mpe_A0107"/>
<dbReference type="KEGG" id="mpt:Mpe_A0107"/>
<dbReference type="HOGENOM" id="CLU_1904283_0_0_4"/>
<dbReference type="InterPro" id="IPR013783">
    <property type="entry name" value="Ig-like_fold"/>
</dbReference>
<dbReference type="eggNOG" id="ENOG503398R">
    <property type="taxonomic scope" value="Bacteria"/>
</dbReference>
<dbReference type="RefSeq" id="WP_011827708.1">
    <property type="nucleotide sequence ID" value="NC_008825.1"/>
</dbReference>
<dbReference type="AlphaFoldDB" id="A2SBY0"/>
<evidence type="ECO:0008006" key="3">
    <source>
        <dbReference type="Google" id="ProtNLM"/>
    </source>
</evidence>
<evidence type="ECO:0000313" key="1">
    <source>
        <dbReference type="EMBL" id="ABM93069.1"/>
    </source>
</evidence>
<dbReference type="Proteomes" id="UP000000366">
    <property type="component" value="Chromosome"/>
</dbReference>
<proteinExistence type="predicted"/>
<dbReference type="Gene3D" id="2.60.40.10">
    <property type="entry name" value="Immunoglobulins"/>
    <property type="match status" value="1"/>
</dbReference>
<evidence type="ECO:0000313" key="2">
    <source>
        <dbReference type="Proteomes" id="UP000000366"/>
    </source>
</evidence>